<evidence type="ECO:0000256" key="1">
    <source>
        <dbReference type="ARBA" id="ARBA00001933"/>
    </source>
</evidence>
<dbReference type="GO" id="GO:0042802">
    <property type="term" value="F:identical protein binding"/>
    <property type="evidence" value="ECO:0007669"/>
    <property type="project" value="TreeGrafter"/>
</dbReference>
<evidence type="ECO:0000313" key="7">
    <source>
        <dbReference type="Proteomes" id="UP000243232"/>
    </source>
</evidence>
<dbReference type="InterPro" id="IPR015424">
    <property type="entry name" value="PyrdxlP-dep_Trfase"/>
</dbReference>
<dbReference type="Proteomes" id="UP000243232">
    <property type="component" value="Chromosome I"/>
</dbReference>
<evidence type="ECO:0000256" key="3">
    <source>
        <dbReference type="ARBA" id="ARBA00022679"/>
    </source>
</evidence>
<dbReference type="Gene3D" id="3.90.1150.10">
    <property type="entry name" value="Aspartate Aminotransferase, domain 1"/>
    <property type="match status" value="1"/>
</dbReference>
<reference evidence="7" key="1">
    <citation type="submission" date="2016-10" db="EMBL/GenBank/DDBJ databases">
        <authorList>
            <person name="Varghese N."/>
            <person name="Submissions S."/>
        </authorList>
    </citation>
    <scope>NUCLEOTIDE SEQUENCE [LARGE SCALE GENOMIC DNA]</scope>
    <source>
        <strain evidence="7">DSM 17875</strain>
    </source>
</reference>
<dbReference type="EMBL" id="LT629785">
    <property type="protein sequence ID" value="SDU34755.1"/>
    <property type="molecule type" value="Genomic_DNA"/>
</dbReference>
<dbReference type="GO" id="GO:0008483">
    <property type="term" value="F:transaminase activity"/>
    <property type="evidence" value="ECO:0007669"/>
    <property type="project" value="UniProtKB-KW"/>
</dbReference>
<dbReference type="Pfam" id="PF00202">
    <property type="entry name" value="Aminotran_3"/>
    <property type="match status" value="1"/>
</dbReference>
<organism evidence="6 7">
    <name type="scientific">Pseudomonas pohangensis</name>
    <dbReference type="NCBI Taxonomy" id="364197"/>
    <lineage>
        <taxon>Bacteria</taxon>
        <taxon>Pseudomonadati</taxon>
        <taxon>Pseudomonadota</taxon>
        <taxon>Gammaproteobacteria</taxon>
        <taxon>Pseudomonadales</taxon>
        <taxon>Pseudomonadaceae</taxon>
        <taxon>Pseudomonas</taxon>
    </lineage>
</organism>
<dbReference type="InterPro" id="IPR005814">
    <property type="entry name" value="Aminotrans_3"/>
</dbReference>
<sequence length="470" mass="50632">MSAHDQELPQVHTQLPGPASSALFARYTPHLTSSNADHSIYPLVETSRRGYLIVDADNNTFADHMSAWGASPYGPTPPTVKAAMDTAWQTHGMQISGWLSNTAAYPLVEKLAAIAPGRITRVEYSVSGTLAVEGAVKFMREASKRPLIITFGGQYHGESTYMTAGASSDLSNVSSGRTQFVSGVVMVPYPNRFRSAFRKGPGPFDDTEVLDYLEYLLIQQVHPGQVAGVLIEPVLGEGGIHAPSQAFWDRLGALCKRWGWLLCLDEVQTCMGRCGEMFAMQRWQNIDPDLILLGKAFAAGGQPIAAILGTDAVMGNTDLHLGSTYGFAPAACAGALAGIELIEAGGVLENARLLERIFLERMTPLKAEIEQVGDVRAVGAMAAIEFVQSKASHLPAPAFQYAVHHAVLRRGVLGIAQRGKWHYRLQPALTMSAEVFEYSCAAIAEAIREVAANPPREAQSIQDAVADAVR</sequence>
<protein>
    <submittedName>
        <fullName evidence="6">4-aminobutyrate aminotransferase/4-aminobutyrate aminotransferase / (S)-3-amino-2-methylpropionate transaminase</fullName>
    </submittedName>
</protein>
<gene>
    <name evidence="6" type="ORF">SAMN05216296_3229</name>
</gene>
<dbReference type="Gene3D" id="3.40.640.10">
    <property type="entry name" value="Type I PLP-dependent aspartate aminotransferase-like (Major domain)"/>
    <property type="match status" value="1"/>
</dbReference>
<evidence type="ECO:0000313" key="6">
    <source>
        <dbReference type="EMBL" id="SDU34755.1"/>
    </source>
</evidence>
<dbReference type="RefSeq" id="WP_157718896.1">
    <property type="nucleotide sequence ID" value="NZ_LT629785.1"/>
</dbReference>
<dbReference type="AlphaFoldDB" id="A0A1H2HSH0"/>
<dbReference type="GO" id="GO:0030170">
    <property type="term" value="F:pyridoxal phosphate binding"/>
    <property type="evidence" value="ECO:0007669"/>
    <property type="project" value="InterPro"/>
</dbReference>
<dbReference type="PIRSF" id="PIRSF000521">
    <property type="entry name" value="Transaminase_4ab_Lys_Orn"/>
    <property type="match status" value="1"/>
</dbReference>
<dbReference type="PANTHER" id="PTHR11986:SF79">
    <property type="entry name" value="ACETYLORNITHINE AMINOTRANSFERASE, MITOCHONDRIAL"/>
    <property type="match status" value="1"/>
</dbReference>
<keyword evidence="2 6" id="KW-0032">Aminotransferase</keyword>
<dbReference type="SUPFAM" id="SSF53383">
    <property type="entry name" value="PLP-dependent transferases"/>
    <property type="match status" value="1"/>
</dbReference>
<dbReference type="OrthoDB" id="3398487at2"/>
<keyword evidence="7" id="KW-1185">Reference proteome</keyword>
<evidence type="ECO:0000256" key="4">
    <source>
        <dbReference type="ARBA" id="ARBA00022898"/>
    </source>
</evidence>
<comment type="similarity">
    <text evidence="5">Belongs to the class-III pyridoxal-phosphate-dependent aminotransferase family.</text>
</comment>
<dbReference type="InterPro" id="IPR015421">
    <property type="entry name" value="PyrdxlP-dep_Trfase_major"/>
</dbReference>
<evidence type="ECO:0000256" key="5">
    <source>
        <dbReference type="RuleBase" id="RU003560"/>
    </source>
</evidence>
<dbReference type="PANTHER" id="PTHR11986">
    <property type="entry name" value="AMINOTRANSFERASE CLASS III"/>
    <property type="match status" value="1"/>
</dbReference>
<dbReference type="InterPro" id="IPR050103">
    <property type="entry name" value="Class-III_PLP-dep_AT"/>
</dbReference>
<dbReference type="STRING" id="364197.SAMN05216296_3229"/>
<name>A0A1H2HSH0_9PSED</name>
<dbReference type="InterPro" id="IPR015422">
    <property type="entry name" value="PyrdxlP-dep_Trfase_small"/>
</dbReference>
<keyword evidence="3 6" id="KW-0808">Transferase</keyword>
<accession>A0A1H2HSH0</accession>
<proteinExistence type="inferred from homology"/>
<evidence type="ECO:0000256" key="2">
    <source>
        <dbReference type="ARBA" id="ARBA00022576"/>
    </source>
</evidence>
<comment type="cofactor">
    <cofactor evidence="1">
        <name>pyridoxal 5'-phosphate</name>
        <dbReference type="ChEBI" id="CHEBI:597326"/>
    </cofactor>
</comment>
<keyword evidence="4 5" id="KW-0663">Pyridoxal phosphate</keyword>